<evidence type="ECO:0000313" key="7">
    <source>
        <dbReference type="EMBL" id="MBB6035805.1"/>
    </source>
</evidence>
<feature type="binding site" evidence="6">
    <location>
        <position position="144"/>
    </location>
    <ligand>
        <name>Fe cation</name>
        <dbReference type="ChEBI" id="CHEBI:24875"/>
    </ligand>
</feature>
<dbReference type="Gene3D" id="3.90.45.10">
    <property type="entry name" value="Peptide deformylase"/>
    <property type="match status" value="1"/>
</dbReference>
<evidence type="ECO:0000256" key="5">
    <source>
        <dbReference type="ARBA" id="ARBA00023004"/>
    </source>
</evidence>
<keyword evidence="5 6" id="KW-0408">Iron</keyword>
<dbReference type="NCBIfam" id="TIGR00079">
    <property type="entry name" value="pept_deformyl"/>
    <property type="match status" value="1"/>
</dbReference>
<gene>
    <name evidence="6" type="primary">def</name>
    <name evidence="7" type="ORF">HNR73_003669</name>
</gene>
<organism evidence="7 8">
    <name type="scientific">Phytomonospora endophytica</name>
    <dbReference type="NCBI Taxonomy" id="714109"/>
    <lineage>
        <taxon>Bacteria</taxon>
        <taxon>Bacillati</taxon>
        <taxon>Actinomycetota</taxon>
        <taxon>Actinomycetes</taxon>
        <taxon>Micromonosporales</taxon>
        <taxon>Micromonosporaceae</taxon>
        <taxon>Phytomonospora</taxon>
    </lineage>
</organism>
<dbReference type="AlphaFoldDB" id="A0A841FJ19"/>
<reference evidence="7 8" key="1">
    <citation type="submission" date="2020-08" db="EMBL/GenBank/DDBJ databases">
        <title>Genomic Encyclopedia of Type Strains, Phase IV (KMG-IV): sequencing the most valuable type-strain genomes for metagenomic binning, comparative biology and taxonomic classification.</title>
        <authorList>
            <person name="Goeker M."/>
        </authorList>
    </citation>
    <scope>NUCLEOTIDE SEQUENCE [LARGE SCALE GENOMIC DNA]</scope>
    <source>
        <strain evidence="7 8">YIM 65646</strain>
    </source>
</reference>
<evidence type="ECO:0000256" key="1">
    <source>
        <dbReference type="ARBA" id="ARBA00010759"/>
    </source>
</evidence>
<keyword evidence="8" id="KW-1185">Reference proteome</keyword>
<comment type="catalytic activity">
    <reaction evidence="6">
        <text>N-terminal N-formyl-L-methionyl-[peptide] + H2O = N-terminal L-methionyl-[peptide] + formate</text>
        <dbReference type="Rhea" id="RHEA:24420"/>
        <dbReference type="Rhea" id="RHEA-COMP:10639"/>
        <dbReference type="Rhea" id="RHEA-COMP:10640"/>
        <dbReference type="ChEBI" id="CHEBI:15377"/>
        <dbReference type="ChEBI" id="CHEBI:15740"/>
        <dbReference type="ChEBI" id="CHEBI:49298"/>
        <dbReference type="ChEBI" id="CHEBI:64731"/>
        <dbReference type="EC" id="3.5.1.88"/>
    </reaction>
</comment>
<dbReference type="EC" id="3.5.1.88" evidence="6"/>
<feature type="active site" evidence="6">
    <location>
        <position position="145"/>
    </location>
</feature>
<comment type="similarity">
    <text evidence="1 6">Belongs to the polypeptide deformylase family.</text>
</comment>
<dbReference type="CDD" id="cd00487">
    <property type="entry name" value="Pep_deformylase"/>
    <property type="match status" value="1"/>
</dbReference>
<dbReference type="InterPro" id="IPR036821">
    <property type="entry name" value="Peptide_deformylase_sf"/>
</dbReference>
<dbReference type="NCBIfam" id="NF001159">
    <property type="entry name" value="PRK00150.1-3"/>
    <property type="match status" value="1"/>
</dbReference>
<dbReference type="HAMAP" id="MF_00163">
    <property type="entry name" value="Pep_deformylase"/>
    <property type="match status" value="1"/>
</dbReference>
<keyword evidence="3 6" id="KW-0378">Hydrolase</keyword>
<dbReference type="GO" id="GO:0042586">
    <property type="term" value="F:peptide deformylase activity"/>
    <property type="evidence" value="ECO:0007669"/>
    <property type="project" value="UniProtKB-UniRule"/>
</dbReference>
<proteinExistence type="inferred from homology"/>
<keyword evidence="2 6" id="KW-0479">Metal-binding</keyword>
<accession>A0A841FJ19</accession>
<evidence type="ECO:0000256" key="3">
    <source>
        <dbReference type="ARBA" id="ARBA00022801"/>
    </source>
</evidence>
<dbReference type="RefSeq" id="WP_184788642.1">
    <property type="nucleotide sequence ID" value="NZ_BONT01000075.1"/>
</dbReference>
<evidence type="ECO:0000256" key="6">
    <source>
        <dbReference type="HAMAP-Rule" id="MF_00163"/>
    </source>
</evidence>
<evidence type="ECO:0000313" key="8">
    <source>
        <dbReference type="Proteomes" id="UP000548476"/>
    </source>
</evidence>
<evidence type="ECO:0000256" key="4">
    <source>
        <dbReference type="ARBA" id="ARBA00022917"/>
    </source>
</evidence>
<comment type="function">
    <text evidence="6">Removes the formyl group from the N-terminal Met of newly synthesized proteins. Requires at least a dipeptide for an efficient rate of reaction. N-terminal L-methionine is a prerequisite for activity but the enzyme has broad specificity at other positions.</text>
</comment>
<comment type="cofactor">
    <cofactor evidence="6">
        <name>Fe(2+)</name>
        <dbReference type="ChEBI" id="CHEBI:29033"/>
    </cofactor>
    <text evidence="6">Binds 1 Fe(2+) ion.</text>
</comment>
<dbReference type="EMBL" id="JACHGT010000007">
    <property type="protein sequence ID" value="MBB6035805.1"/>
    <property type="molecule type" value="Genomic_DNA"/>
</dbReference>
<dbReference type="PIRSF" id="PIRSF004749">
    <property type="entry name" value="Pep_def"/>
    <property type="match status" value="1"/>
</dbReference>
<feature type="binding site" evidence="6">
    <location>
        <position position="148"/>
    </location>
    <ligand>
        <name>Fe cation</name>
        <dbReference type="ChEBI" id="CHEBI:24875"/>
    </ligand>
</feature>
<dbReference type="PANTHER" id="PTHR10458:SF2">
    <property type="entry name" value="PEPTIDE DEFORMYLASE, MITOCHONDRIAL"/>
    <property type="match status" value="1"/>
</dbReference>
<dbReference type="GO" id="GO:0006412">
    <property type="term" value="P:translation"/>
    <property type="evidence" value="ECO:0007669"/>
    <property type="project" value="UniProtKB-UniRule"/>
</dbReference>
<sequence length="176" mass="18830">MSDVPSGTARPIVYYGTAPLHQACAPVERFDADLEALVADMFASMYAADGVGLAANQIGVDARVFVVDCPDASGEHLVAHVVNPVLDPAPVPRELVTDLEGCLSVPGQYHELARTETATVRGFDVRGEPVVYTGDGTLARCFQHETDHLDGTLYVDRLPRKVRVALLTEAGLSERG</sequence>
<dbReference type="InterPro" id="IPR023635">
    <property type="entry name" value="Peptide_deformylase"/>
</dbReference>
<protein>
    <recommendedName>
        <fullName evidence="6">Peptide deformylase</fullName>
        <shortName evidence="6">PDF</shortName>
        <ecNumber evidence="6">3.5.1.88</ecNumber>
    </recommendedName>
    <alternativeName>
        <fullName evidence="6">Polypeptide deformylase</fullName>
    </alternativeName>
</protein>
<dbReference type="Pfam" id="PF01327">
    <property type="entry name" value="Pep_deformylase"/>
    <property type="match status" value="1"/>
</dbReference>
<comment type="caution">
    <text evidence="7">The sequence shown here is derived from an EMBL/GenBank/DDBJ whole genome shotgun (WGS) entry which is preliminary data.</text>
</comment>
<evidence type="ECO:0000256" key="2">
    <source>
        <dbReference type="ARBA" id="ARBA00022723"/>
    </source>
</evidence>
<dbReference type="Proteomes" id="UP000548476">
    <property type="component" value="Unassembled WGS sequence"/>
</dbReference>
<dbReference type="SUPFAM" id="SSF56420">
    <property type="entry name" value="Peptide deformylase"/>
    <property type="match status" value="1"/>
</dbReference>
<feature type="binding site" evidence="6">
    <location>
        <position position="102"/>
    </location>
    <ligand>
        <name>Fe cation</name>
        <dbReference type="ChEBI" id="CHEBI:24875"/>
    </ligand>
</feature>
<dbReference type="PANTHER" id="PTHR10458">
    <property type="entry name" value="PEPTIDE DEFORMYLASE"/>
    <property type="match status" value="1"/>
</dbReference>
<name>A0A841FJ19_9ACTN</name>
<dbReference type="PRINTS" id="PR01576">
    <property type="entry name" value="PDEFORMYLASE"/>
</dbReference>
<keyword evidence="4 6" id="KW-0648">Protein biosynthesis</keyword>
<dbReference type="GO" id="GO:0046872">
    <property type="term" value="F:metal ion binding"/>
    <property type="evidence" value="ECO:0007669"/>
    <property type="project" value="UniProtKB-KW"/>
</dbReference>